<reference evidence="3 4" key="1">
    <citation type="submission" date="2024-02" db="EMBL/GenBank/DDBJ databases">
        <authorList>
            <person name="Chen Y."/>
            <person name="Shah S."/>
            <person name="Dougan E. K."/>
            <person name="Thang M."/>
            <person name="Chan C."/>
        </authorList>
    </citation>
    <scope>NUCLEOTIDE SEQUENCE [LARGE SCALE GENOMIC DNA]</scope>
</reference>
<evidence type="ECO:0000259" key="2">
    <source>
        <dbReference type="PROSITE" id="PS51391"/>
    </source>
</evidence>
<feature type="region of interest" description="Disordered" evidence="1">
    <location>
        <begin position="1"/>
        <end position="44"/>
    </location>
</feature>
<dbReference type="InterPro" id="IPR006569">
    <property type="entry name" value="CID_dom"/>
</dbReference>
<dbReference type="PROSITE" id="PS51391">
    <property type="entry name" value="CID"/>
    <property type="match status" value="1"/>
</dbReference>
<dbReference type="Proteomes" id="UP001642484">
    <property type="component" value="Unassembled WGS sequence"/>
</dbReference>
<dbReference type="InterPro" id="IPR008942">
    <property type="entry name" value="ENTH_VHS"/>
</dbReference>
<protein>
    <recommendedName>
        <fullName evidence="2">CID domain-containing protein</fullName>
    </recommendedName>
</protein>
<comment type="caution">
    <text evidence="3">The sequence shown here is derived from an EMBL/GenBank/DDBJ whole genome shotgun (WGS) entry which is preliminary data.</text>
</comment>
<proteinExistence type="predicted"/>
<gene>
    <name evidence="3" type="ORF">CCMP2556_LOCUS55510</name>
</gene>
<dbReference type="Gene3D" id="1.25.40.90">
    <property type="match status" value="1"/>
</dbReference>
<keyword evidence="4" id="KW-1185">Reference proteome</keyword>
<sequence length="215" mass="24798">MTETRSVPPSRGPVLTPTAAPASGDESDSSSSSRSRSPLSPSYRRHEDDFCAKWQLDRPARLLLRELPYEQREQAMLKFNPYTEVKHADYSKVFAAWTRRFRNSVKDGDGEHHEQRDNGRKRQGTERLRRRDVRELEKLLKDLSLHASDIRRAMVWCLDNDDMAIDVSKHLLESLEDEKITAHERCLRLCLISDILHNAGSLYKPGAFVSRIARV</sequence>
<evidence type="ECO:0000256" key="1">
    <source>
        <dbReference type="SAM" id="MobiDB-lite"/>
    </source>
</evidence>
<accession>A0ABP0T1T2</accession>
<feature type="compositionally biased region" description="Low complexity" evidence="1">
    <location>
        <begin position="29"/>
        <end position="42"/>
    </location>
</feature>
<dbReference type="EMBL" id="CAXAMN010029016">
    <property type="protein sequence ID" value="CAK9118426.1"/>
    <property type="molecule type" value="Genomic_DNA"/>
</dbReference>
<feature type="region of interest" description="Disordered" evidence="1">
    <location>
        <begin position="105"/>
        <end position="128"/>
    </location>
</feature>
<organism evidence="3 4">
    <name type="scientific">Durusdinium trenchii</name>
    <dbReference type="NCBI Taxonomy" id="1381693"/>
    <lineage>
        <taxon>Eukaryota</taxon>
        <taxon>Sar</taxon>
        <taxon>Alveolata</taxon>
        <taxon>Dinophyceae</taxon>
        <taxon>Suessiales</taxon>
        <taxon>Symbiodiniaceae</taxon>
        <taxon>Durusdinium</taxon>
    </lineage>
</organism>
<evidence type="ECO:0000313" key="3">
    <source>
        <dbReference type="EMBL" id="CAK9118426.1"/>
    </source>
</evidence>
<feature type="domain" description="CID" evidence="2">
    <location>
        <begin position="128"/>
        <end position="215"/>
    </location>
</feature>
<evidence type="ECO:0000313" key="4">
    <source>
        <dbReference type="Proteomes" id="UP001642484"/>
    </source>
</evidence>
<name>A0ABP0T1T2_9DINO</name>